<name>A0A927IFJ4_9ACTN</name>
<dbReference type="AlphaFoldDB" id="A0A927IFJ4"/>
<dbReference type="Proteomes" id="UP000632289">
    <property type="component" value="Unassembled WGS sequence"/>
</dbReference>
<feature type="transmembrane region" description="Helical" evidence="2">
    <location>
        <begin position="59"/>
        <end position="80"/>
    </location>
</feature>
<feature type="region of interest" description="Disordered" evidence="1">
    <location>
        <begin position="497"/>
        <end position="520"/>
    </location>
</feature>
<keyword evidence="4" id="KW-1185">Reference proteome</keyword>
<feature type="compositionally biased region" description="Basic and acidic residues" evidence="1">
    <location>
        <begin position="357"/>
        <end position="391"/>
    </location>
</feature>
<feature type="region of interest" description="Disordered" evidence="1">
    <location>
        <begin position="1"/>
        <end position="50"/>
    </location>
</feature>
<feature type="transmembrane region" description="Helical" evidence="2">
    <location>
        <begin position="160"/>
        <end position="184"/>
    </location>
</feature>
<accession>A0A927IFJ4</accession>
<dbReference type="InterPro" id="IPR021235">
    <property type="entry name" value="DUF2637"/>
</dbReference>
<evidence type="ECO:0000256" key="1">
    <source>
        <dbReference type="SAM" id="MobiDB-lite"/>
    </source>
</evidence>
<keyword evidence="2" id="KW-0472">Membrane</keyword>
<keyword evidence="2" id="KW-0812">Transmembrane</keyword>
<feature type="region of interest" description="Disordered" evidence="1">
    <location>
        <begin position="352"/>
        <end position="391"/>
    </location>
</feature>
<feature type="transmembrane region" description="Helical" evidence="2">
    <location>
        <begin position="100"/>
        <end position="122"/>
    </location>
</feature>
<feature type="transmembrane region" description="Helical" evidence="2">
    <location>
        <begin position="129"/>
        <end position="148"/>
    </location>
</feature>
<evidence type="ECO:0000256" key="2">
    <source>
        <dbReference type="SAM" id="Phobius"/>
    </source>
</evidence>
<keyword evidence="2" id="KW-1133">Transmembrane helix</keyword>
<comment type="caution">
    <text evidence="3">The sequence shown here is derived from an EMBL/GenBank/DDBJ whole genome shotgun (WGS) entry which is preliminary data.</text>
</comment>
<reference evidence="3" key="1">
    <citation type="submission" date="2020-09" db="EMBL/GenBank/DDBJ databases">
        <title>Secondary metabolite and genome analysis of marine Streptomyces chumphonensis KK1-2T.</title>
        <authorList>
            <person name="Phongsopitanun W."/>
            <person name="Kanchanasin P."/>
            <person name="Pittayakhajonwut P."/>
            <person name="Suwanborirux K."/>
            <person name="Tanasupawat S."/>
        </authorList>
    </citation>
    <scope>NUCLEOTIDE SEQUENCE</scope>
    <source>
        <strain evidence="3">KK1-2</strain>
    </source>
</reference>
<organism evidence="3 4">
    <name type="scientific">Streptomyces chumphonensis</name>
    <dbReference type="NCBI Taxonomy" id="1214925"/>
    <lineage>
        <taxon>Bacteria</taxon>
        <taxon>Bacillati</taxon>
        <taxon>Actinomycetota</taxon>
        <taxon>Actinomycetes</taxon>
        <taxon>Kitasatosporales</taxon>
        <taxon>Streptomycetaceae</taxon>
        <taxon>Streptomyces</taxon>
    </lineage>
</organism>
<gene>
    <name evidence="3" type="ORF">IF129_25190</name>
</gene>
<proteinExistence type="predicted"/>
<protein>
    <submittedName>
        <fullName evidence="3">DUF2637 domain-containing protein</fullName>
    </submittedName>
</protein>
<dbReference type="EMBL" id="JACXYU010000021">
    <property type="protein sequence ID" value="MBD3934844.1"/>
    <property type="molecule type" value="Genomic_DNA"/>
</dbReference>
<dbReference type="Pfam" id="PF10935">
    <property type="entry name" value="DUF2637"/>
    <property type="match status" value="1"/>
</dbReference>
<feature type="compositionally biased region" description="Pro residues" evidence="1">
    <location>
        <begin position="16"/>
        <end position="41"/>
    </location>
</feature>
<evidence type="ECO:0000313" key="4">
    <source>
        <dbReference type="Proteomes" id="UP000632289"/>
    </source>
</evidence>
<sequence>MTTTEPPSTALRPDSVPSPPETVPVPGPSAPSPPPTVPPRSPGSGSRPRRAPLTTAQRIAAAGVALAALTLALTGLYLSFNNVATFAHERLRFHSVDDGRMFIGGVDLGILTLIAVDLLLAWLRRPVMWIRYPVWLLTGATMALNSASAAPEGKWQLLDYVAVGAHGVVPVLFIVVVEIGRYVIDQVVRPDQVRTSIPLVRWLLAPWPTAKIYRQMRLRSLSYDEMVQREADLRGYMLWLTRICEAEDREPTADELLPQTLAPHGYTVAQALELPVKQAREADARAAELAAREREAKVARCEEEAAAKVREAEAQKRIRIANIQAQAEVEEAERAAEDQRTAAERAAAHLADLEETAEMREAQGRAARAEAERLESEAESERHQAEAARLREQRLVSEARAEAAERQKAEDAAAAARAAVEAEENRSRAAQLREAAVAAEQRAVELEDWAKLTPAERAVRRVMRMVASEAGGEPERLPLSRIAQEFNVSVSTAGNYRSEAAGRLRAGQDGYGRPELHPVA</sequence>
<evidence type="ECO:0000313" key="3">
    <source>
        <dbReference type="EMBL" id="MBD3934844.1"/>
    </source>
</evidence>